<evidence type="ECO:0000313" key="2">
    <source>
        <dbReference type="EMBL" id="EFJ50754.1"/>
    </source>
</evidence>
<feature type="compositionally biased region" description="Gly residues" evidence="1">
    <location>
        <begin position="998"/>
        <end position="1022"/>
    </location>
</feature>
<accession>D8TPF2</accession>
<evidence type="ECO:0000256" key="1">
    <source>
        <dbReference type="SAM" id="MobiDB-lite"/>
    </source>
</evidence>
<dbReference type="KEGG" id="vcn:VOLCADRAFT_88595"/>
<sequence>MFHVEDISQGASNPSSAGSSLLGLPGLLIPADASQVISHGTRQAQGETFSDYMVLHCVSLHNRDAVALGSGSGFYWLGQPLNCRLGASASAQSTDGMPDMNLRDAPEEATADSATDYTPTETKRGMASESAPPQSSSAAGRRQEDENHPAESPSSLHRQKRRRSSKRRSNIAQESVWARLSRESGFTAAFKSMRALQMAAFGPAGTHAGRSGSRPRALPQRPFSAQPGSGGLRPSSAAAAAAASGGGGSASIQRPASAAAATSSHRLPLRRVLSCRPTSSSSRGSPAAQLRRSISASMGEPLVRRQTYTGGNPDLGESGEVSPWDGGWDAVGDPGSGGGGRSPGPPSQRKRSGELDIATAVTDFETQADGSGGGTGGAAAKVLDKIRRAAHKLMSRPIGTRKVSSQPGGSGGDDGPNVVTPGGGGGGGNSGRRAGGNGGGSSGGGDGARTGSGRQGSGGAPLDSLRRLDSRRGNASIFVSGTGGADEGSKGALGSKFSTAALAAVAATSLGSQTGTDTSRKALEVRSHGTDLVGALKSVGSGGGAVQHAAPRPPPSDRSSRVSGASLRMPRRSGSSKVRRTATDNDTEAEGSGSDKVDDAVAAAVEAAAARWSKDGPFGVLPPEWWLAEGSELYNDFDSWMKAIREMMSDITGSISSVRTRLESFRQTSLEFDPLNSCQGATISITRSASNSRSINSSRSCSRQSSMVERQLSRQPSRQLSRQVSRRDQQDAAPEAIRGQLQRKSSINPGSTPDNGMDEKLFSNAISSPANLTARSSSPGAHQRQKVMLDDDLDTTAETGPESRRVGLQSHGSQPLGVRNAVQSQFYLRVRAGLESKAMLNGKKGIQSHGSNNERGPPLSRLPSNARRGTASRGAVTVAWAEEPPPPVTTPPAAKPPEALWATAAAAFAAAITPRTALEKLLGRRAAPPDARTKPEAVSLAMTVSGITSTRSNTSTFSPNTTSSVGGGGGGGGSGSARKLLRHASGSDGSHGAPGNSGAAGGSGGSNGGGGGRGNGGGGGVGTAAAAATTSASAGGGGGGGRANAAYAALDLRPPCIGAGNPSWRRRRRCRFQSTSASGAARASAIDDAAYAMYDSTKYCLHCRSARQRSWTLGPKPSSCCGPIEAASPVDVGCSGILTVSSVPLYCTERKPSSNGAAEAVSPGAPGGPYFLLMTRIKRGAGEKKKQFIGAGPSIPPQMVH</sequence>
<feature type="region of interest" description="Disordered" evidence="1">
    <location>
        <begin position="204"/>
        <end position="379"/>
    </location>
</feature>
<feature type="compositionally biased region" description="Low complexity" evidence="1">
    <location>
        <begin position="127"/>
        <end position="139"/>
    </location>
</feature>
<feature type="region of interest" description="Disordered" evidence="1">
    <location>
        <begin position="689"/>
        <end position="761"/>
    </location>
</feature>
<evidence type="ECO:0000313" key="3">
    <source>
        <dbReference type="Proteomes" id="UP000001058"/>
    </source>
</evidence>
<proteinExistence type="predicted"/>
<dbReference type="EMBL" id="GL378330">
    <property type="protein sequence ID" value="EFJ50754.1"/>
    <property type="molecule type" value="Genomic_DNA"/>
</dbReference>
<feature type="region of interest" description="Disordered" evidence="1">
    <location>
        <begin position="534"/>
        <end position="597"/>
    </location>
</feature>
<feature type="region of interest" description="Disordered" evidence="1">
    <location>
        <begin position="843"/>
        <end position="875"/>
    </location>
</feature>
<feature type="compositionally biased region" description="Gly residues" evidence="1">
    <location>
        <begin position="965"/>
        <end position="975"/>
    </location>
</feature>
<feature type="region of interest" description="Disordered" evidence="1">
    <location>
        <begin position="949"/>
        <end position="1024"/>
    </location>
</feature>
<keyword evidence="3" id="KW-1185">Reference proteome</keyword>
<dbReference type="GeneID" id="9623969"/>
<feature type="compositionally biased region" description="Low complexity" evidence="1">
    <location>
        <begin position="232"/>
        <end position="243"/>
    </location>
</feature>
<protein>
    <submittedName>
        <fullName evidence="2">Uncharacterized protein</fullName>
    </submittedName>
</protein>
<feature type="compositionally biased region" description="Low complexity" evidence="1">
    <location>
        <begin position="274"/>
        <end position="286"/>
    </location>
</feature>
<feature type="compositionally biased region" description="Polar residues" evidence="1">
    <location>
        <begin position="713"/>
        <end position="723"/>
    </location>
</feature>
<feature type="region of interest" description="Disordered" evidence="1">
    <location>
        <begin position="89"/>
        <end position="174"/>
    </location>
</feature>
<feature type="compositionally biased region" description="Low complexity" evidence="1">
    <location>
        <begin position="250"/>
        <end position="264"/>
    </location>
</feature>
<feature type="region of interest" description="Disordered" evidence="1">
    <location>
        <begin position="794"/>
        <end position="815"/>
    </location>
</feature>
<feature type="compositionally biased region" description="Low complexity" evidence="1">
    <location>
        <begin position="949"/>
        <end position="964"/>
    </location>
</feature>
<feature type="compositionally biased region" description="Polar residues" evidence="1">
    <location>
        <begin position="742"/>
        <end position="754"/>
    </location>
</feature>
<dbReference type="Proteomes" id="UP000001058">
    <property type="component" value="Unassembled WGS sequence"/>
</dbReference>
<feature type="compositionally biased region" description="Basic residues" evidence="1">
    <location>
        <begin position="157"/>
        <end position="169"/>
    </location>
</feature>
<feature type="compositionally biased region" description="Low complexity" evidence="1">
    <location>
        <begin position="689"/>
        <end position="706"/>
    </location>
</feature>
<feature type="compositionally biased region" description="Gly residues" evidence="1">
    <location>
        <begin position="421"/>
        <end position="459"/>
    </location>
</feature>
<dbReference type="AlphaFoldDB" id="D8TPF2"/>
<gene>
    <name evidence="2" type="ORF">VOLCADRAFT_88595</name>
</gene>
<reference evidence="2 3" key="1">
    <citation type="journal article" date="2010" name="Science">
        <title>Genomic analysis of organismal complexity in the multicellular green alga Volvox carteri.</title>
        <authorList>
            <person name="Prochnik S.E."/>
            <person name="Umen J."/>
            <person name="Nedelcu A.M."/>
            <person name="Hallmann A."/>
            <person name="Miller S.M."/>
            <person name="Nishii I."/>
            <person name="Ferris P."/>
            <person name="Kuo A."/>
            <person name="Mitros T."/>
            <person name="Fritz-Laylin L.K."/>
            <person name="Hellsten U."/>
            <person name="Chapman J."/>
            <person name="Simakov O."/>
            <person name="Rensing S.A."/>
            <person name="Terry A."/>
            <person name="Pangilinan J."/>
            <person name="Kapitonov V."/>
            <person name="Jurka J."/>
            <person name="Salamov A."/>
            <person name="Shapiro H."/>
            <person name="Schmutz J."/>
            <person name="Grimwood J."/>
            <person name="Lindquist E."/>
            <person name="Lucas S."/>
            <person name="Grigoriev I.V."/>
            <person name="Schmitt R."/>
            <person name="Kirk D."/>
            <person name="Rokhsar D.S."/>
        </authorList>
    </citation>
    <scope>NUCLEOTIDE SEQUENCE [LARGE SCALE GENOMIC DNA]</scope>
    <source>
        <strain evidence="3">f. Nagariensis / Eve</strain>
    </source>
</reference>
<name>D8TPF2_VOLCA</name>
<dbReference type="RefSeq" id="XP_002948347.1">
    <property type="nucleotide sequence ID" value="XM_002948301.1"/>
</dbReference>
<dbReference type="OrthoDB" id="10692514at2759"/>
<feature type="region of interest" description="Disordered" evidence="1">
    <location>
        <begin position="391"/>
        <end position="469"/>
    </location>
</feature>
<dbReference type="InParanoid" id="D8TPF2"/>
<organism evidence="3">
    <name type="scientific">Volvox carteri f. nagariensis</name>
    <dbReference type="NCBI Taxonomy" id="3068"/>
    <lineage>
        <taxon>Eukaryota</taxon>
        <taxon>Viridiplantae</taxon>
        <taxon>Chlorophyta</taxon>
        <taxon>core chlorophytes</taxon>
        <taxon>Chlorophyceae</taxon>
        <taxon>CS clade</taxon>
        <taxon>Chlamydomonadales</taxon>
        <taxon>Volvocaceae</taxon>
        <taxon>Volvox</taxon>
    </lineage>
</organism>